<dbReference type="Gene3D" id="3.90.105.20">
    <property type="match status" value="1"/>
</dbReference>
<keyword evidence="6" id="KW-1185">Reference proteome</keyword>
<feature type="region of interest" description="Disordered" evidence="3">
    <location>
        <begin position="273"/>
        <end position="299"/>
    </location>
</feature>
<dbReference type="GO" id="GO:0000956">
    <property type="term" value="P:nuclear-transcribed mRNA catabolic process"/>
    <property type="evidence" value="ECO:0007669"/>
    <property type="project" value="TreeGrafter"/>
</dbReference>
<dbReference type="GO" id="GO:0006364">
    <property type="term" value="P:rRNA processing"/>
    <property type="evidence" value="ECO:0007669"/>
    <property type="project" value="TreeGrafter"/>
</dbReference>
<dbReference type="GO" id="GO:0005730">
    <property type="term" value="C:nucleolus"/>
    <property type="evidence" value="ECO:0007669"/>
    <property type="project" value="TreeGrafter"/>
</dbReference>
<dbReference type="FunFam" id="3.90.105.20:FF:000003">
    <property type="entry name" value="Ribosome assembly factor mrt4"/>
    <property type="match status" value="1"/>
</dbReference>
<reference evidence="5 6" key="1">
    <citation type="submission" date="2011-10" db="EMBL/GenBank/DDBJ databases">
        <authorList>
            <person name="Genoscope - CEA"/>
        </authorList>
    </citation>
    <scope>NUCLEOTIDE SEQUENCE [LARGE SCALE GENOMIC DNA]</scope>
    <source>
        <strain evidence="5 6">RCC 1105</strain>
    </source>
</reference>
<dbReference type="RefSeq" id="XP_007512843.1">
    <property type="nucleotide sequence ID" value="XM_007512781.1"/>
</dbReference>
<dbReference type="GO" id="GO:0030687">
    <property type="term" value="C:preribosome, large subunit precursor"/>
    <property type="evidence" value="ECO:0007669"/>
    <property type="project" value="TreeGrafter"/>
</dbReference>
<evidence type="ECO:0000256" key="2">
    <source>
        <dbReference type="ARBA" id="ARBA00008889"/>
    </source>
</evidence>
<protein>
    <recommendedName>
        <fullName evidence="4">Large ribosomal subunit protein uL10-like insertion domain-containing protein</fullName>
    </recommendedName>
</protein>
<dbReference type="EMBL" id="FO082273">
    <property type="protein sequence ID" value="CCO17443.1"/>
    <property type="molecule type" value="Genomic_DNA"/>
</dbReference>
<name>K8F798_9CHLO</name>
<organism evidence="5 6">
    <name type="scientific">Bathycoccus prasinos</name>
    <dbReference type="NCBI Taxonomy" id="41875"/>
    <lineage>
        <taxon>Eukaryota</taxon>
        <taxon>Viridiplantae</taxon>
        <taxon>Chlorophyta</taxon>
        <taxon>Mamiellophyceae</taxon>
        <taxon>Mamiellales</taxon>
        <taxon>Bathycoccaceae</taxon>
        <taxon>Bathycoccus</taxon>
    </lineage>
</organism>
<dbReference type="GO" id="GO:0042273">
    <property type="term" value="P:ribosomal large subunit biogenesis"/>
    <property type="evidence" value="ECO:0007669"/>
    <property type="project" value="TreeGrafter"/>
</dbReference>
<dbReference type="GO" id="GO:0003723">
    <property type="term" value="F:RNA binding"/>
    <property type="evidence" value="ECO:0007669"/>
    <property type="project" value="TreeGrafter"/>
</dbReference>
<dbReference type="InterPro" id="IPR043141">
    <property type="entry name" value="Ribosomal_uL10-like_sf"/>
</dbReference>
<dbReference type="Proteomes" id="UP000198341">
    <property type="component" value="Chromosome 6"/>
</dbReference>
<dbReference type="InterPro" id="IPR001790">
    <property type="entry name" value="Ribosomal_uL10"/>
</dbReference>
<feature type="region of interest" description="Disordered" evidence="3">
    <location>
        <begin position="94"/>
        <end position="133"/>
    </location>
</feature>
<evidence type="ECO:0000256" key="3">
    <source>
        <dbReference type="SAM" id="MobiDB-lite"/>
    </source>
</evidence>
<feature type="domain" description="Large ribosomal subunit protein uL10-like insertion" evidence="4">
    <location>
        <begin position="163"/>
        <end position="237"/>
    </location>
</feature>
<dbReference type="KEGG" id="bpg:Bathy06g01340"/>
<dbReference type="OrthoDB" id="10262308at2759"/>
<dbReference type="SUPFAM" id="SSF160369">
    <property type="entry name" value="Ribosomal protein L10-like"/>
    <property type="match status" value="1"/>
</dbReference>
<dbReference type="eggNOG" id="KOG0816">
    <property type="taxonomic scope" value="Eukaryota"/>
</dbReference>
<dbReference type="Pfam" id="PF17777">
    <property type="entry name" value="RL10P_insert"/>
    <property type="match status" value="1"/>
</dbReference>
<dbReference type="AlphaFoldDB" id="K8F798"/>
<dbReference type="InterPro" id="IPR043164">
    <property type="entry name" value="Ribosomal_uL10-like_insert_sf"/>
</dbReference>
<feature type="compositionally biased region" description="Basic and acidic residues" evidence="3">
    <location>
        <begin position="115"/>
        <end position="129"/>
    </location>
</feature>
<dbReference type="Gene3D" id="3.30.70.1730">
    <property type="match status" value="1"/>
</dbReference>
<comment type="function">
    <text evidence="1">Ribosomal protein P0 is the functional equivalent of E.coli protein L10.</text>
</comment>
<evidence type="ECO:0000256" key="1">
    <source>
        <dbReference type="ARBA" id="ARBA00002200"/>
    </source>
</evidence>
<dbReference type="PANTHER" id="PTHR45841:SF1">
    <property type="entry name" value="MRNA TURNOVER PROTEIN 4 HOMOLOG"/>
    <property type="match status" value="1"/>
</dbReference>
<accession>K8F798</accession>
<dbReference type="PANTHER" id="PTHR45841">
    <property type="entry name" value="MRNA TURNOVER PROTEIN 4 MRTO4"/>
    <property type="match status" value="1"/>
</dbReference>
<evidence type="ECO:0000313" key="6">
    <source>
        <dbReference type="Proteomes" id="UP000198341"/>
    </source>
</evidence>
<sequence>MPKSKRNKVVALTQVKKKDRKWKESLVESIRDAVDTYPSVFVFRCKNMRNETFKSLRDDVSNTSRFFVGGNKLMRAALLGKESEEGLKTFAEHIVNNRDGKDDDDDDGGGGGQKQQKETKKQQRGRQNEEFDLNTTTTGIVFTNLSKEDLMQAMEAKETKDFARVGQIATETIVCPEGPVKNCFDVPMSHTLEAMLRKHGLPTKLNKGVVECVNEKIICKRGVKLSSDQCALLRQFGYKLATFKLRLVAGWEKSTGETEVFMNEDDSEEILDYGTDEEEEDRFASDGLPKSMMLPEGML</sequence>
<evidence type="ECO:0000313" key="5">
    <source>
        <dbReference type="EMBL" id="CCO17443.1"/>
    </source>
</evidence>
<dbReference type="GeneID" id="19015114"/>
<dbReference type="InterPro" id="IPR040637">
    <property type="entry name" value="Ribosomal_uL10-like_insert"/>
</dbReference>
<dbReference type="STRING" id="41875.K8F798"/>
<proteinExistence type="inferred from homology"/>
<evidence type="ECO:0000259" key="4">
    <source>
        <dbReference type="Pfam" id="PF17777"/>
    </source>
</evidence>
<comment type="similarity">
    <text evidence="2">Belongs to the universal ribosomal protein uL10 family.</text>
</comment>
<dbReference type="InterPro" id="IPR051742">
    <property type="entry name" value="Ribosome_Assembly_uL10"/>
</dbReference>
<gene>
    <name evidence="5" type="ORF">Bathy06g01340</name>
</gene>
<dbReference type="Pfam" id="PF00466">
    <property type="entry name" value="Ribosomal_L10"/>
    <property type="match status" value="1"/>
</dbReference>